<dbReference type="EMBL" id="CM009750">
    <property type="protein sequence ID" value="PUZ69849.1"/>
    <property type="molecule type" value="Genomic_DNA"/>
</dbReference>
<dbReference type="Proteomes" id="UP000244336">
    <property type="component" value="Chromosome 2"/>
</dbReference>
<accession>A0A2T7EPU8</accession>
<name>A0A2T7EPU8_9POAL</name>
<keyword evidence="2" id="KW-1185">Reference proteome</keyword>
<dbReference type="Gramene" id="PUZ69849">
    <property type="protein sequence ID" value="PUZ69849"/>
    <property type="gene ID" value="GQ55_2G154200"/>
</dbReference>
<sequence length="118" mass="12856">MRHIAIFFFPVTEPFAVARAVRAGRRASVRAIRAGRRAPVRVRAVRACARAAVRSSPAAFRPSADPSRPCPRRPCVGLRGRPLVDSRRPPVRGSACRGRPVLLPIAASSPCSWCSPRH</sequence>
<gene>
    <name evidence="1" type="ORF">GQ55_2G154200</name>
</gene>
<evidence type="ECO:0000313" key="1">
    <source>
        <dbReference type="EMBL" id="PUZ69849.1"/>
    </source>
</evidence>
<reference evidence="1 2" key="1">
    <citation type="submission" date="2018-04" db="EMBL/GenBank/DDBJ databases">
        <title>WGS assembly of Panicum hallii var. hallii HAL2.</title>
        <authorList>
            <person name="Lovell J."/>
            <person name="Jenkins J."/>
            <person name="Lowry D."/>
            <person name="Mamidi S."/>
            <person name="Sreedasyam A."/>
            <person name="Weng X."/>
            <person name="Barry K."/>
            <person name="Bonette J."/>
            <person name="Campitelli B."/>
            <person name="Daum C."/>
            <person name="Gordon S."/>
            <person name="Gould B."/>
            <person name="Lipzen A."/>
            <person name="MacQueen A."/>
            <person name="Palacio-Mejia J."/>
            <person name="Plott C."/>
            <person name="Shakirov E."/>
            <person name="Shu S."/>
            <person name="Yoshinaga Y."/>
            <person name="Zane M."/>
            <person name="Rokhsar D."/>
            <person name="Grimwood J."/>
            <person name="Schmutz J."/>
            <person name="Juenger T."/>
        </authorList>
    </citation>
    <scope>NUCLEOTIDE SEQUENCE [LARGE SCALE GENOMIC DNA]</scope>
    <source>
        <strain evidence="2">cv. HAL2</strain>
    </source>
</reference>
<organism evidence="1 2">
    <name type="scientific">Panicum hallii var. hallii</name>
    <dbReference type="NCBI Taxonomy" id="1504633"/>
    <lineage>
        <taxon>Eukaryota</taxon>
        <taxon>Viridiplantae</taxon>
        <taxon>Streptophyta</taxon>
        <taxon>Embryophyta</taxon>
        <taxon>Tracheophyta</taxon>
        <taxon>Spermatophyta</taxon>
        <taxon>Magnoliopsida</taxon>
        <taxon>Liliopsida</taxon>
        <taxon>Poales</taxon>
        <taxon>Poaceae</taxon>
        <taxon>PACMAD clade</taxon>
        <taxon>Panicoideae</taxon>
        <taxon>Panicodae</taxon>
        <taxon>Paniceae</taxon>
        <taxon>Panicinae</taxon>
        <taxon>Panicum</taxon>
        <taxon>Panicum sect. Panicum</taxon>
    </lineage>
</organism>
<protein>
    <submittedName>
        <fullName evidence="1">Uncharacterized protein</fullName>
    </submittedName>
</protein>
<evidence type="ECO:0000313" key="2">
    <source>
        <dbReference type="Proteomes" id="UP000244336"/>
    </source>
</evidence>
<proteinExistence type="predicted"/>
<dbReference type="AlphaFoldDB" id="A0A2T7EPU8"/>